<evidence type="ECO:0000256" key="2">
    <source>
        <dbReference type="SAM" id="SignalP"/>
    </source>
</evidence>
<dbReference type="RefSeq" id="XP_024371788.1">
    <property type="nucleotide sequence ID" value="XM_024516020.2"/>
</dbReference>
<proteinExistence type="predicted"/>
<feature type="chain" id="PRO_5044576514" description="Bifunctional inhibitor/plant lipid transfer protein/seed storage helical domain-containing protein" evidence="2">
    <location>
        <begin position="29"/>
        <end position="212"/>
    </location>
</feature>
<dbReference type="AlphaFoldDB" id="A0A2K1L7B9"/>
<accession>A0A2K1L7B9</accession>
<dbReference type="RefSeq" id="XP_024371781.1">
    <property type="nucleotide sequence ID" value="XM_024516013.2"/>
</dbReference>
<evidence type="ECO:0000259" key="3">
    <source>
        <dbReference type="Pfam" id="PF14368"/>
    </source>
</evidence>
<dbReference type="EMBL" id="ABEU02000001">
    <property type="protein sequence ID" value="PNR61950.1"/>
    <property type="molecule type" value="Genomic_DNA"/>
</dbReference>
<dbReference type="GeneID" id="112280469"/>
<gene>
    <name evidence="5" type="primary">LOC112280469</name>
    <name evidence="4" type="ORF">PHYPA_000374</name>
</gene>
<evidence type="ECO:0000256" key="1">
    <source>
        <dbReference type="SAM" id="Phobius"/>
    </source>
</evidence>
<dbReference type="SUPFAM" id="SSF47699">
    <property type="entry name" value="Bifunctional inhibitor/lipid-transfer protein/seed storage 2S albumin"/>
    <property type="match status" value="1"/>
</dbReference>
<dbReference type="Proteomes" id="UP000006727">
    <property type="component" value="Chromosome 1"/>
</dbReference>
<keyword evidence="1" id="KW-1133">Transmembrane helix</keyword>
<dbReference type="InterPro" id="IPR036312">
    <property type="entry name" value="Bifun_inhib/LTP/seed_sf"/>
</dbReference>
<feature type="transmembrane region" description="Helical" evidence="1">
    <location>
        <begin position="163"/>
        <end position="185"/>
    </location>
</feature>
<keyword evidence="6" id="KW-1185">Reference proteome</keyword>
<reference evidence="5" key="3">
    <citation type="submission" date="2020-12" db="UniProtKB">
        <authorList>
            <consortium name="EnsemblPlants"/>
        </authorList>
    </citation>
    <scope>IDENTIFICATION</scope>
</reference>
<dbReference type="CDD" id="cd00010">
    <property type="entry name" value="AAI_LTSS"/>
    <property type="match status" value="1"/>
</dbReference>
<evidence type="ECO:0000313" key="6">
    <source>
        <dbReference type="Proteomes" id="UP000006727"/>
    </source>
</evidence>
<sequence length="212" mass="23369">MALRRQTSRLFFVTLLLIVLIAVVGVRAQTLLKDSASASNCLFPNTSRISTTACSPNDSTSMLSTMLPCQPYLDEDEEAPSTICCGAVRNVSTFSIPCLCKYVFYPAPIVNHTRGRLTPALCNMTADLCHDCAAFLVPKDPDHHWNSSQDHSEEKIISYRRKVIGLAVVLGFSMACIIVGMALLVRKKLKQRKALTPVLKTEFQAKQPGSDY</sequence>
<dbReference type="RefSeq" id="XP_073388605.1">
    <property type="nucleotide sequence ID" value="XM_073532504.1"/>
</dbReference>
<reference evidence="4 6" key="2">
    <citation type="journal article" date="2018" name="Plant J.">
        <title>The Physcomitrella patens chromosome-scale assembly reveals moss genome structure and evolution.</title>
        <authorList>
            <person name="Lang D."/>
            <person name="Ullrich K.K."/>
            <person name="Murat F."/>
            <person name="Fuchs J."/>
            <person name="Jenkins J."/>
            <person name="Haas F.B."/>
            <person name="Piednoel M."/>
            <person name="Gundlach H."/>
            <person name="Van Bel M."/>
            <person name="Meyberg R."/>
            <person name="Vives C."/>
            <person name="Morata J."/>
            <person name="Symeonidi A."/>
            <person name="Hiss M."/>
            <person name="Muchero W."/>
            <person name="Kamisugi Y."/>
            <person name="Saleh O."/>
            <person name="Blanc G."/>
            <person name="Decker E.L."/>
            <person name="van Gessel N."/>
            <person name="Grimwood J."/>
            <person name="Hayes R.D."/>
            <person name="Graham S.W."/>
            <person name="Gunter L.E."/>
            <person name="McDaniel S.F."/>
            <person name="Hoernstein S.N.W."/>
            <person name="Larsson A."/>
            <person name="Li F.W."/>
            <person name="Perroud P.F."/>
            <person name="Phillips J."/>
            <person name="Ranjan P."/>
            <person name="Rokshar D.S."/>
            <person name="Rothfels C.J."/>
            <person name="Schneider L."/>
            <person name="Shu S."/>
            <person name="Stevenson D.W."/>
            <person name="Thummler F."/>
            <person name="Tillich M."/>
            <person name="Villarreal Aguilar J.C."/>
            <person name="Widiez T."/>
            <person name="Wong G.K."/>
            <person name="Wymore A."/>
            <person name="Zhang Y."/>
            <person name="Zimmer A.D."/>
            <person name="Quatrano R.S."/>
            <person name="Mayer K.F.X."/>
            <person name="Goodstein D."/>
            <person name="Casacuberta J.M."/>
            <person name="Vandepoele K."/>
            <person name="Reski R."/>
            <person name="Cuming A.C."/>
            <person name="Tuskan G.A."/>
            <person name="Maumus F."/>
            <person name="Salse J."/>
            <person name="Schmutz J."/>
            <person name="Rensing S.A."/>
        </authorList>
    </citation>
    <scope>NUCLEOTIDE SEQUENCE [LARGE SCALE GENOMIC DNA]</scope>
    <source>
        <strain evidence="5 6">cv. Gransden 2004</strain>
    </source>
</reference>
<dbReference type="Pfam" id="PF14368">
    <property type="entry name" value="LTP_2"/>
    <property type="match status" value="1"/>
</dbReference>
<dbReference type="Gramene" id="Pp3c1_8160V3.1">
    <property type="protein sequence ID" value="Pp3c1_8160V3.1"/>
    <property type="gene ID" value="Pp3c1_8160"/>
</dbReference>
<organism evidence="4">
    <name type="scientific">Physcomitrium patens</name>
    <name type="common">Spreading-leaved earth moss</name>
    <name type="synonym">Physcomitrella patens</name>
    <dbReference type="NCBI Taxonomy" id="3218"/>
    <lineage>
        <taxon>Eukaryota</taxon>
        <taxon>Viridiplantae</taxon>
        <taxon>Streptophyta</taxon>
        <taxon>Embryophyta</taxon>
        <taxon>Bryophyta</taxon>
        <taxon>Bryophytina</taxon>
        <taxon>Bryopsida</taxon>
        <taxon>Funariidae</taxon>
        <taxon>Funariales</taxon>
        <taxon>Funariaceae</taxon>
        <taxon>Physcomitrium</taxon>
    </lineage>
</organism>
<feature type="signal peptide" evidence="2">
    <location>
        <begin position="1"/>
        <end position="28"/>
    </location>
</feature>
<dbReference type="Gene3D" id="1.10.110.10">
    <property type="entry name" value="Plant lipid-transfer and hydrophobic proteins"/>
    <property type="match status" value="1"/>
</dbReference>
<name>A0A2K1L7B9_PHYPA</name>
<dbReference type="InterPro" id="IPR016140">
    <property type="entry name" value="Bifunc_inhib/LTP/seed_store"/>
</dbReference>
<dbReference type="OrthoDB" id="1914452at2759"/>
<protein>
    <recommendedName>
        <fullName evidence="3">Bifunctional inhibitor/plant lipid transfer protein/seed storage helical domain-containing protein</fullName>
    </recommendedName>
</protein>
<dbReference type="RefSeq" id="XP_073388611.1">
    <property type="nucleotide sequence ID" value="XM_073532510.1"/>
</dbReference>
<dbReference type="EnsemblPlants" id="Pp3c1_8160V3.1">
    <property type="protein sequence ID" value="Pp3c1_8160V3.1"/>
    <property type="gene ID" value="Pp3c1_8160"/>
</dbReference>
<feature type="domain" description="Bifunctional inhibitor/plant lipid transfer protein/seed storage helical" evidence="3">
    <location>
        <begin position="54"/>
        <end position="132"/>
    </location>
</feature>
<reference evidence="4 6" key="1">
    <citation type="journal article" date="2008" name="Science">
        <title>The Physcomitrella genome reveals evolutionary insights into the conquest of land by plants.</title>
        <authorList>
            <person name="Rensing S."/>
            <person name="Lang D."/>
            <person name="Zimmer A."/>
            <person name="Terry A."/>
            <person name="Salamov A."/>
            <person name="Shapiro H."/>
            <person name="Nishiyama T."/>
            <person name="Perroud P.-F."/>
            <person name="Lindquist E."/>
            <person name="Kamisugi Y."/>
            <person name="Tanahashi T."/>
            <person name="Sakakibara K."/>
            <person name="Fujita T."/>
            <person name="Oishi K."/>
            <person name="Shin-I T."/>
            <person name="Kuroki Y."/>
            <person name="Toyoda A."/>
            <person name="Suzuki Y."/>
            <person name="Hashimoto A."/>
            <person name="Yamaguchi K."/>
            <person name="Sugano A."/>
            <person name="Kohara Y."/>
            <person name="Fujiyama A."/>
            <person name="Anterola A."/>
            <person name="Aoki S."/>
            <person name="Ashton N."/>
            <person name="Barbazuk W.B."/>
            <person name="Barker E."/>
            <person name="Bennetzen J."/>
            <person name="Bezanilla M."/>
            <person name="Blankenship R."/>
            <person name="Cho S.H."/>
            <person name="Dutcher S."/>
            <person name="Estelle M."/>
            <person name="Fawcett J.A."/>
            <person name="Gundlach H."/>
            <person name="Hanada K."/>
            <person name="Heyl A."/>
            <person name="Hicks K.A."/>
            <person name="Hugh J."/>
            <person name="Lohr M."/>
            <person name="Mayer K."/>
            <person name="Melkozernov A."/>
            <person name="Murata T."/>
            <person name="Nelson D."/>
            <person name="Pils B."/>
            <person name="Prigge M."/>
            <person name="Reiss B."/>
            <person name="Renner T."/>
            <person name="Rombauts S."/>
            <person name="Rushton P."/>
            <person name="Sanderfoot A."/>
            <person name="Schween G."/>
            <person name="Shiu S.-H."/>
            <person name="Stueber K."/>
            <person name="Theodoulou F.L."/>
            <person name="Tu H."/>
            <person name="Van de Peer Y."/>
            <person name="Verrier P.J."/>
            <person name="Waters E."/>
            <person name="Wood A."/>
            <person name="Yang L."/>
            <person name="Cove D."/>
            <person name="Cuming A."/>
            <person name="Hasebe M."/>
            <person name="Lucas S."/>
            <person name="Mishler D.B."/>
            <person name="Reski R."/>
            <person name="Grigoriev I."/>
            <person name="Quatrano R.S."/>
            <person name="Boore J.L."/>
        </authorList>
    </citation>
    <scope>NUCLEOTIDE SEQUENCE [LARGE SCALE GENOMIC DNA]</scope>
    <source>
        <strain evidence="5 6">cv. Gransden 2004</strain>
    </source>
</reference>
<keyword evidence="1" id="KW-0812">Transmembrane</keyword>
<evidence type="ECO:0000313" key="5">
    <source>
        <dbReference type="EnsemblPlants" id="Pp3c1_8160V3.1"/>
    </source>
</evidence>
<keyword evidence="1" id="KW-0472">Membrane</keyword>
<dbReference type="RefSeq" id="XP_073388603.1">
    <property type="nucleotide sequence ID" value="XM_073532502.1"/>
</dbReference>
<dbReference type="PaxDb" id="3218-PP1S38_215V6.1"/>
<keyword evidence="2" id="KW-0732">Signal</keyword>
<evidence type="ECO:0000313" key="4">
    <source>
        <dbReference type="EMBL" id="PNR61950.1"/>
    </source>
</evidence>